<protein>
    <recommendedName>
        <fullName evidence="3 15">Ribosomal RNA-processing protein 8</fullName>
        <ecNumber evidence="15">2.1.1.-</ecNumber>
    </recommendedName>
</protein>
<keyword evidence="10" id="KW-0805">Transcription regulation</keyword>
<dbReference type="PANTHER" id="PTHR12787:SF0">
    <property type="entry name" value="RIBOSOMAL RNA-PROCESSING PROTEIN 8"/>
    <property type="match status" value="1"/>
</dbReference>
<evidence type="ECO:0000256" key="9">
    <source>
        <dbReference type="ARBA" id="ARBA00022853"/>
    </source>
</evidence>
<keyword evidence="11" id="KW-0804">Transcription</keyword>
<feature type="compositionally biased region" description="Basic and acidic residues" evidence="16">
    <location>
        <begin position="303"/>
        <end position="317"/>
    </location>
</feature>
<dbReference type="AlphaFoldDB" id="A0A8M1KLC2"/>
<sequence length="556" mass="61984">MFAEEEWNDTASAGTLTQCGITDSDSIKEKVTPRTGKKSLLRTLQTLGSVPDWTTCSAPKGSESEAEEAPPSHPKKKKKRCKKRKRGPLAQSPSEGGDNQDGDDIPQVIKKKKISPQAKASKNVNSAESVATEQVDEGTRNSIEKPLSRKQWRTRMKNKRKCKNKYQEKNPQESKSDTAQDCPSQEKGPDQNDTSSKQKEIEPRNVINVKPKKSRKAKEKGPKQVTKKDSSSKPISPSKTDEVLFVESLPDTSNITKDDLDQSLTKPSDKTEPLKPSDKRKLKEKQMRADKLRHMLNSQLSKGKAESAGDREESTEKDTEEEEDEAMKNEGQTLDRSSALRSKMEKRLEAARFRYINEVLYTTSSSEAKRMFQQDPKAFEVYHLGFTTQVQYWPENPVDAIISFICQKPMTLVVADFGCGDCKIARSVKNKVHSFDLAPTCDLVTVCDMAKVPLGNGTVDIAVFCLSLMGTNLNDFLAEANRVLVMGGVLKIAEVASRFENVRAFGSALSSLGFKLTSKDTNNNYFFLFEFVKVGDPPGNVKKAGLTLKPCMYKKR</sequence>
<dbReference type="GO" id="GO:0005677">
    <property type="term" value="C:chromatin silencing complex"/>
    <property type="evidence" value="ECO:0007669"/>
    <property type="project" value="TreeGrafter"/>
</dbReference>
<dbReference type="PANTHER" id="PTHR12787">
    <property type="entry name" value="RIBOSOMAL RNA-PROCESSING PROTEIN 8"/>
    <property type="match status" value="1"/>
</dbReference>
<gene>
    <name evidence="18" type="primary">rrp8</name>
</gene>
<evidence type="ECO:0000256" key="6">
    <source>
        <dbReference type="ARBA" id="ARBA00022603"/>
    </source>
</evidence>
<dbReference type="RefSeq" id="XP_042562554.1">
    <property type="nucleotide sequence ID" value="XM_042706620.1"/>
</dbReference>
<evidence type="ECO:0000256" key="13">
    <source>
        <dbReference type="ARBA" id="ARBA00057870"/>
    </source>
</evidence>
<feature type="compositionally biased region" description="Basic and acidic residues" evidence="16">
    <location>
        <begin position="267"/>
        <end position="293"/>
    </location>
</feature>
<evidence type="ECO:0000256" key="2">
    <source>
        <dbReference type="ARBA" id="ARBA00006301"/>
    </source>
</evidence>
<evidence type="ECO:0000256" key="12">
    <source>
        <dbReference type="ARBA" id="ARBA00023242"/>
    </source>
</evidence>
<keyword evidence="7 15" id="KW-0808">Transferase</keyword>
<reference evidence="18" key="1">
    <citation type="submission" date="2025-08" db="UniProtKB">
        <authorList>
            <consortium name="RefSeq"/>
        </authorList>
    </citation>
    <scope>IDENTIFICATION</scope>
</reference>
<evidence type="ECO:0000256" key="8">
    <source>
        <dbReference type="ARBA" id="ARBA00022691"/>
    </source>
</evidence>
<dbReference type="GO" id="GO:0000183">
    <property type="term" value="P:rDNA heterochromatin formation"/>
    <property type="evidence" value="ECO:0007669"/>
    <property type="project" value="TreeGrafter"/>
</dbReference>
<dbReference type="GO" id="GO:0006364">
    <property type="term" value="P:rRNA processing"/>
    <property type="evidence" value="ECO:0007669"/>
    <property type="project" value="UniProtKB-UniRule"/>
</dbReference>
<dbReference type="EC" id="2.1.1.-" evidence="15"/>
<dbReference type="CTD" id="23378"/>
<evidence type="ECO:0000313" key="18">
    <source>
        <dbReference type="RefSeq" id="XP_042562554.1"/>
    </source>
</evidence>
<evidence type="ECO:0000256" key="5">
    <source>
        <dbReference type="ARBA" id="ARBA00022552"/>
    </source>
</evidence>
<proteinExistence type="inferred from homology"/>
<evidence type="ECO:0000256" key="4">
    <source>
        <dbReference type="ARBA" id="ARBA00022491"/>
    </source>
</evidence>
<name>A0A8M1KLC2_CLUHA</name>
<feature type="compositionally biased region" description="Basic residues" evidence="16">
    <location>
        <begin position="73"/>
        <end position="87"/>
    </location>
</feature>
<evidence type="ECO:0000256" key="10">
    <source>
        <dbReference type="ARBA" id="ARBA00023015"/>
    </source>
</evidence>
<comment type="subcellular location">
    <subcellularLocation>
        <location evidence="1 15">Nucleus</location>
        <location evidence="1 15">Nucleolus</location>
    </subcellularLocation>
</comment>
<dbReference type="GO" id="GO:0008168">
    <property type="term" value="F:methyltransferase activity"/>
    <property type="evidence" value="ECO:0007669"/>
    <property type="project" value="UniProtKB-KW"/>
</dbReference>
<dbReference type="KEGG" id="char:122131898"/>
<evidence type="ECO:0000256" key="16">
    <source>
        <dbReference type="SAM" id="MobiDB-lite"/>
    </source>
</evidence>
<dbReference type="InterPro" id="IPR042036">
    <property type="entry name" value="RRP8_N"/>
</dbReference>
<dbReference type="FunFam" id="1.10.10.2150:FF:000001">
    <property type="entry name" value="Ribosomal RNA-processing protein 8"/>
    <property type="match status" value="1"/>
</dbReference>
<comment type="subunit">
    <text evidence="14">Component of the eNoSC complex, composed of SIRT1, SUV39H1 and RRP8.</text>
</comment>
<dbReference type="GO" id="GO:0032259">
    <property type="term" value="P:methylation"/>
    <property type="evidence" value="ECO:0007669"/>
    <property type="project" value="UniProtKB-KW"/>
</dbReference>
<feature type="compositionally biased region" description="Basic residues" evidence="16">
    <location>
        <begin position="148"/>
        <end position="164"/>
    </location>
</feature>
<keyword evidence="17" id="KW-1185">Reference proteome</keyword>
<dbReference type="Pfam" id="PF05148">
    <property type="entry name" value="Methyltransf_8"/>
    <property type="match status" value="1"/>
</dbReference>
<keyword evidence="6 15" id="KW-0489">Methyltransferase</keyword>
<keyword evidence="5 15" id="KW-0698">rRNA processing</keyword>
<dbReference type="OrthoDB" id="10258825at2759"/>
<feature type="compositionally biased region" description="Polar residues" evidence="16">
    <location>
        <begin position="42"/>
        <end position="56"/>
    </location>
</feature>
<dbReference type="InterPro" id="IPR007823">
    <property type="entry name" value="RRP8"/>
</dbReference>
<dbReference type="Gene3D" id="1.10.10.2150">
    <property type="entry name" value="Ribosomal RNA-processing protein 8, N-terminal domain"/>
    <property type="match status" value="1"/>
</dbReference>
<dbReference type="GO" id="GO:0033553">
    <property type="term" value="C:rDNA heterochromatin"/>
    <property type="evidence" value="ECO:0007669"/>
    <property type="project" value="TreeGrafter"/>
</dbReference>
<comment type="similarity">
    <text evidence="2 15">Belongs to the methyltransferase superfamily. RRP8 family.</text>
</comment>
<keyword evidence="9" id="KW-0156">Chromatin regulator</keyword>
<dbReference type="GO" id="GO:0042149">
    <property type="term" value="P:cellular response to glucose starvation"/>
    <property type="evidence" value="ECO:0007669"/>
    <property type="project" value="TreeGrafter"/>
</dbReference>
<comment type="function">
    <text evidence="13">Essential component of the eNoSC (energy-dependent nucleolar silencing) complex, a complex that mediates silencing of rDNA in response to intracellular energy status and acts by recruiting histone-modifying enzymes. The eNoSC complex is able to sense the energy status of cell: upon glucose starvation, elevation of NAD(+)/NADP(+) ratio activates SIRT1, leading to histone H3 deacetylation followed by dimethylation of H3 at 'Lys-9' (H3K9me2) by SUV39H1 and the formation of silent chromatin in the rDNA locus. In the complex, RRP8 binds to H3K9me2 and probably acts as a methyltransferase. Its substrates are however unknown.</text>
</comment>
<evidence type="ECO:0000256" key="3">
    <source>
        <dbReference type="ARBA" id="ARBA00020203"/>
    </source>
</evidence>
<comment type="function">
    <text evidence="15">Probable methyltransferase required to silence rDNA.</text>
</comment>
<evidence type="ECO:0000256" key="1">
    <source>
        <dbReference type="ARBA" id="ARBA00004604"/>
    </source>
</evidence>
<keyword evidence="4" id="KW-0678">Repressor</keyword>
<dbReference type="InterPro" id="IPR029063">
    <property type="entry name" value="SAM-dependent_MTases_sf"/>
</dbReference>
<accession>A0A8M1KLC2</accession>
<keyword evidence="8 15" id="KW-0949">S-adenosyl-L-methionine</keyword>
<evidence type="ECO:0000256" key="11">
    <source>
        <dbReference type="ARBA" id="ARBA00023163"/>
    </source>
</evidence>
<feature type="compositionally biased region" description="Polar residues" evidence="16">
    <location>
        <begin position="118"/>
        <end position="132"/>
    </location>
</feature>
<dbReference type="GeneID" id="122131898"/>
<evidence type="ECO:0000256" key="15">
    <source>
        <dbReference type="RuleBase" id="RU365074"/>
    </source>
</evidence>
<dbReference type="FunFam" id="3.40.50.150:FF:000068">
    <property type="entry name" value="Ribosomal RNA-processing protein 8"/>
    <property type="match status" value="1"/>
</dbReference>
<evidence type="ECO:0000256" key="7">
    <source>
        <dbReference type="ARBA" id="ARBA00022679"/>
    </source>
</evidence>
<feature type="region of interest" description="Disordered" evidence="16">
    <location>
        <begin position="27"/>
        <end position="340"/>
    </location>
</feature>
<feature type="compositionally biased region" description="Basic and acidic residues" evidence="16">
    <location>
        <begin position="165"/>
        <end position="178"/>
    </location>
</feature>
<dbReference type="Proteomes" id="UP000515152">
    <property type="component" value="Unplaced"/>
</dbReference>
<keyword evidence="12 15" id="KW-0539">Nucleus</keyword>
<evidence type="ECO:0000256" key="14">
    <source>
        <dbReference type="ARBA" id="ARBA00062710"/>
    </source>
</evidence>
<feature type="compositionally biased region" description="Polar residues" evidence="16">
    <location>
        <begin position="330"/>
        <end position="340"/>
    </location>
</feature>
<evidence type="ECO:0000313" key="17">
    <source>
        <dbReference type="Proteomes" id="UP000515152"/>
    </source>
</evidence>
<dbReference type="SUPFAM" id="SSF53335">
    <property type="entry name" value="S-adenosyl-L-methionine-dependent methyltransferases"/>
    <property type="match status" value="1"/>
</dbReference>
<feature type="compositionally biased region" description="Basic and acidic residues" evidence="16">
    <location>
        <begin position="137"/>
        <end position="147"/>
    </location>
</feature>
<organism evidence="17 18">
    <name type="scientific">Clupea harengus</name>
    <name type="common">Atlantic herring</name>
    <dbReference type="NCBI Taxonomy" id="7950"/>
    <lineage>
        <taxon>Eukaryota</taxon>
        <taxon>Metazoa</taxon>
        <taxon>Chordata</taxon>
        <taxon>Craniata</taxon>
        <taxon>Vertebrata</taxon>
        <taxon>Euteleostomi</taxon>
        <taxon>Actinopterygii</taxon>
        <taxon>Neopterygii</taxon>
        <taxon>Teleostei</taxon>
        <taxon>Clupei</taxon>
        <taxon>Clupeiformes</taxon>
        <taxon>Clupeoidei</taxon>
        <taxon>Clupeidae</taxon>
        <taxon>Clupea</taxon>
    </lineage>
</organism>
<dbReference type="Gene3D" id="3.40.50.150">
    <property type="entry name" value="Vaccinia Virus protein VP39"/>
    <property type="match status" value="1"/>
</dbReference>
<dbReference type="GO" id="GO:0046015">
    <property type="term" value="P:regulation of transcription by glucose"/>
    <property type="evidence" value="ECO:0007669"/>
    <property type="project" value="TreeGrafter"/>
</dbReference>
<feature type="compositionally biased region" description="Basic and acidic residues" evidence="16">
    <location>
        <begin position="219"/>
        <end position="231"/>
    </location>
</feature>
<dbReference type="GO" id="GO:0005730">
    <property type="term" value="C:nucleolus"/>
    <property type="evidence" value="ECO:0007669"/>
    <property type="project" value="UniProtKB-SubCell"/>
</dbReference>